<protein>
    <submittedName>
        <fullName evidence="1">Uncharacterized protein</fullName>
    </submittedName>
</protein>
<comment type="caution">
    <text evidence="1">The sequence shown here is derived from an EMBL/GenBank/DDBJ whole genome shotgun (WGS) entry which is preliminary data.</text>
</comment>
<dbReference type="AlphaFoldDB" id="A0A0W8FYD8"/>
<proteinExistence type="predicted"/>
<gene>
    <name evidence="1" type="ORF">ASZ90_004240</name>
</gene>
<accession>A0A0W8FYD8</accession>
<dbReference type="EMBL" id="LNQE01000572">
    <property type="protein sequence ID" value="KUG25935.1"/>
    <property type="molecule type" value="Genomic_DNA"/>
</dbReference>
<organism evidence="1">
    <name type="scientific">hydrocarbon metagenome</name>
    <dbReference type="NCBI Taxonomy" id="938273"/>
    <lineage>
        <taxon>unclassified sequences</taxon>
        <taxon>metagenomes</taxon>
        <taxon>ecological metagenomes</taxon>
    </lineage>
</organism>
<reference evidence="1" key="1">
    <citation type="journal article" date="2015" name="Proc. Natl. Acad. Sci. U.S.A.">
        <title>Networks of energetic and metabolic interactions define dynamics in microbial communities.</title>
        <authorList>
            <person name="Embree M."/>
            <person name="Liu J.K."/>
            <person name="Al-Bassam M.M."/>
            <person name="Zengler K."/>
        </authorList>
    </citation>
    <scope>NUCLEOTIDE SEQUENCE</scope>
</reference>
<name>A0A0W8FYD8_9ZZZZ</name>
<evidence type="ECO:0000313" key="1">
    <source>
        <dbReference type="EMBL" id="KUG25935.1"/>
    </source>
</evidence>
<sequence>MHRSAIGIVDKDLMNDLLNNYRWNLERVIDSTVKEGVNSSEDMDAVGSMYEKIIDDKIPVAKSLVHRFPVSKQNKLALSEDHPLDELLEAIKLLIKQADREILGEGSVTKGNRIKGYIDKIEIPISKIGLANLDNQMIDIAEGLLRNYNKNMAIMLDKTSKLNDNEKELCRRSEMEKIQNNLLAEFNLFNQTEKEEITKHWAYQIYKSEKAVHDSILWIDGIADFTISMFANIGIAYHVKSNGSIERYKEIAKVNPKIESIRIWSSREITAEEYENIDEVFVLDKNVLLGDRELNLGDECRITEGEYKIKKISQSRSKKTMRPLRNSLTLYLA</sequence>